<dbReference type="KEGG" id="amq:AMETH_1248"/>
<dbReference type="EMBL" id="CP009110">
    <property type="protein sequence ID" value="AIJ21340.1"/>
    <property type="molecule type" value="Genomic_DNA"/>
</dbReference>
<sequence>MINDTPRHPHCRRPSQISALKQALVPPRLVLATHWNPPRGYLPAPDDQASVVLLGTVGRVLSRT</sequence>
<keyword evidence="2" id="KW-1185">Reference proteome</keyword>
<name>A0A076MR49_AMYME</name>
<reference evidence="1 2" key="1">
    <citation type="submission" date="2014-07" db="EMBL/GenBank/DDBJ databases">
        <title>Whole Genome Sequence of the Amycolatopsis methanolica 239.</title>
        <authorList>
            <person name="Tang B."/>
        </authorList>
    </citation>
    <scope>NUCLEOTIDE SEQUENCE [LARGE SCALE GENOMIC DNA]</scope>
    <source>
        <strain evidence="1 2">239</strain>
    </source>
</reference>
<protein>
    <submittedName>
        <fullName evidence="1">Uncharacterized protein</fullName>
    </submittedName>
</protein>
<dbReference type="HOGENOM" id="CLU_2857798_0_0_11"/>
<evidence type="ECO:0000313" key="1">
    <source>
        <dbReference type="EMBL" id="AIJ21340.1"/>
    </source>
</evidence>
<organism evidence="1 2">
    <name type="scientific">Amycolatopsis methanolica 239</name>
    <dbReference type="NCBI Taxonomy" id="1068978"/>
    <lineage>
        <taxon>Bacteria</taxon>
        <taxon>Bacillati</taxon>
        <taxon>Actinomycetota</taxon>
        <taxon>Actinomycetes</taxon>
        <taxon>Pseudonocardiales</taxon>
        <taxon>Pseudonocardiaceae</taxon>
        <taxon>Amycolatopsis</taxon>
        <taxon>Amycolatopsis methanolica group</taxon>
    </lineage>
</organism>
<dbReference type="Proteomes" id="UP000062973">
    <property type="component" value="Chromosome"/>
</dbReference>
<dbReference type="AlphaFoldDB" id="A0A076MR49"/>
<gene>
    <name evidence="1" type="ORF">AMETH_1248</name>
</gene>
<dbReference type="PATRIC" id="fig|1068978.7.peg.1315"/>
<proteinExistence type="predicted"/>
<evidence type="ECO:0000313" key="2">
    <source>
        <dbReference type="Proteomes" id="UP000062973"/>
    </source>
</evidence>
<accession>A0A076MR49</accession>